<keyword evidence="2" id="KW-1185">Reference proteome</keyword>
<reference evidence="1 2" key="1">
    <citation type="journal article" date="2010" name="Nature">
        <title>The Ectocarpus genome and the independent evolution of multicellularity in brown algae.</title>
        <authorList>
            <person name="Cock J.M."/>
            <person name="Sterck L."/>
            <person name="Rouze P."/>
            <person name="Scornet D."/>
            <person name="Allen A.E."/>
            <person name="Amoutzias G."/>
            <person name="Anthouard V."/>
            <person name="Artiguenave F."/>
            <person name="Aury J.M."/>
            <person name="Badger J.H."/>
            <person name="Beszteri B."/>
            <person name="Billiau K."/>
            <person name="Bonnet E."/>
            <person name="Bothwell J.H."/>
            <person name="Bowler C."/>
            <person name="Boyen C."/>
            <person name="Brownlee C."/>
            <person name="Carrano C.J."/>
            <person name="Charrier B."/>
            <person name="Cho G.Y."/>
            <person name="Coelho S.M."/>
            <person name="Collen J."/>
            <person name="Corre E."/>
            <person name="Da Silva C."/>
            <person name="Delage L."/>
            <person name="Delaroque N."/>
            <person name="Dittami S.M."/>
            <person name="Doulbeau S."/>
            <person name="Elias M."/>
            <person name="Farnham G."/>
            <person name="Gachon C.M."/>
            <person name="Gschloessl B."/>
            <person name="Heesch S."/>
            <person name="Jabbari K."/>
            <person name="Jubin C."/>
            <person name="Kawai H."/>
            <person name="Kimura K."/>
            <person name="Kloareg B."/>
            <person name="Kupper F.C."/>
            <person name="Lang D."/>
            <person name="Le Bail A."/>
            <person name="Leblanc C."/>
            <person name="Lerouge P."/>
            <person name="Lohr M."/>
            <person name="Lopez P.J."/>
            <person name="Martens C."/>
            <person name="Maumus F."/>
            <person name="Michel G."/>
            <person name="Miranda-Saavedra D."/>
            <person name="Morales J."/>
            <person name="Moreau H."/>
            <person name="Motomura T."/>
            <person name="Nagasato C."/>
            <person name="Napoli C.A."/>
            <person name="Nelson D.R."/>
            <person name="Nyvall-Collen P."/>
            <person name="Peters A.F."/>
            <person name="Pommier C."/>
            <person name="Potin P."/>
            <person name="Poulain J."/>
            <person name="Quesneville H."/>
            <person name="Read B."/>
            <person name="Rensing S.A."/>
            <person name="Ritter A."/>
            <person name="Rousvoal S."/>
            <person name="Samanta M."/>
            <person name="Samson G."/>
            <person name="Schroeder D.C."/>
            <person name="Segurens B."/>
            <person name="Strittmatter M."/>
            <person name="Tonon T."/>
            <person name="Tregear J.W."/>
            <person name="Valentin K."/>
            <person name="von Dassow P."/>
            <person name="Yamagishi T."/>
            <person name="Van de Peer Y."/>
            <person name="Wincker P."/>
        </authorList>
    </citation>
    <scope>NUCLEOTIDE SEQUENCE [LARGE SCALE GENOMIC DNA]</scope>
    <source>
        <strain evidence="2">Ec32 / CCAP1310/4</strain>
    </source>
</reference>
<organism evidence="1 2">
    <name type="scientific">Ectocarpus siliculosus</name>
    <name type="common">Brown alga</name>
    <name type="synonym">Conferva siliculosa</name>
    <dbReference type="NCBI Taxonomy" id="2880"/>
    <lineage>
        <taxon>Eukaryota</taxon>
        <taxon>Sar</taxon>
        <taxon>Stramenopiles</taxon>
        <taxon>Ochrophyta</taxon>
        <taxon>PX clade</taxon>
        <taxon>Phaeophyceae</taxon>
        <taxon>Ectocarpales</taxon>
        <taxon>Ectocarpaceae</taxon>
        <taxon>Ectocarpus</taxon>
    </lineage>
</organism>
<accession>D8LGG0</accession>
<evidence type="ECO:0000313" key="1">
    <source>
        <dbReference type="EMBL" id="CBN75735.1"/>
    </source>
</evidence>
<dbReference type="OrthoDB" id="67308at2759"/>
<proteinExistence type="predicted"/>
<dbReference type="EMBL" id="FN649760">
    <property type="protein sequence ID" value="CBN75735.1"/>
    <property type="molecule type" value="Genomic_DNA"/>
</dbReference>
<sequence>MLAKHKIKWAIMNAGEEMPSPRATKRFETTSLAGTEYVASRRGEVPDRGTMIRELEQRKLRNTQASVAFGSAKILYESDAMSRQKDILGAPPRGEDEKRNKELKQALTRTHFTFGEEPMVYERTSTLPDPTGHLDDYTGVLNTEVKNMIKSTNLSFGNAPTVYRTMATDQMDLQVPQGEDRGVQLEKNRQLKVKLAGNRGLAKEVKADLSRTHFTLGNHKFDWQTDAMRTQRASGGMVATAEERQAQIDKNRALKKQLQTTHYEIGTDDDYM</sequence>
<protein>
    <submittedName>
        <fullName evidence="1">Uncharacterized protein</fullName>
    </submittedName>
</protein>
<evidence type="ECO:0000313" key="2">
    <source>
        <dbReference type="Proteomes" id="UP000002630"/>
    </source>
</evidence>
<dbReference type="AlphaFoldDB" id="D8LGG0"/>
<dbReference type="Proteomes" id="UP000002630">
    <property type="component" value="Unassembled WGS sequence"/>
</dbReference>
<gene>
    <name evidence="1" type="ORF">Esi_0167_0049</name>
</gene>
<dbReference type="InParanoid" id="D8LGG0"/>
<name>D8LGG0_ECTSI</name>